<dbReference type="SUPFAM" id="SSF55729">
    <property type="entry name" value="Acyl-CoA N-acyltransferases (Nat)"/>
    <property type="match status" value="1"/>
</dbReference>
<dbReference type="InterPro" id="IPR000182">
    <property type="entry name" value="GNAT_dom"/>
</dbReference>
<gene>
    <name evidence="2" type="ORF">DX116_17900</name>
</gene>
<evidence type="ECO:0000313" key="3">
    <source>
        <dbReference type="Proteomes" id="UP000265581"/>
    </source>
</evidence>
<dbReference type="GO" id="GO:0016747">
    <property type="term" value="F:acyltransferase activity, transferring groups other than amino-acyl groups"/>
    <property type="evidence" value="ECO:0007669"/>
    <property type="project" value="InterPro"/>
</dbReference>
<dbReference type="Pfam" id="PF00583">
    <property type="entry name" value="Acetyltransf_1"/>
    <property type="match status" value="1"/>
</dbReference>
<name>A0A371P4V1_9ACTN</name>
<evidence type="ECO:0000259" key="1">
    <source>
        <dbReference type="PROSITE" id="PS51186"/>
    </source>
</evidence>
<dbReference type="EMBL" id="QUBR01000002">
    <property type="protein sequence ID" value="REK70949.1"/>
    <property type="molecule type" value="Genomic_DNA"/>
</dbReference>
<reference evidence="2 3" key="1">
    <citation type="submission" date="2018-08" db="EMBL/GenBank/DDBJ databases">
        <title>Aeromicrobium sp. M2KJ-4, whole genome shotgun sequence.</title>
        <authorList>
            <person name="Tuo L."/>
        </authorList>
    </citation>
    <scope>NUCLEOTIDE SEQUENCE [LARGE SCALE GENOMIC DNA]</scope>
    <source>
        <strain evidence="2 3">M2KJ-4</strain>
    </source>
</reference>
<accession>A0A371P4V1</accession>
<dbReference type="PROSITE" id="PS51186">
    <property type="entry name" value="GNAT"/>
    <property type="match status" value="1"/>
</dbReference>
<feature type="domain" description="N-acetyltransferase" evidence="1">
    <location>
        <begin position="12"/>
        <end position="149"/>
    </location>
</feature>
<dbReference type="RefSeq" id="WP_119705534.1">
    <property type="nucleotide sequence ID" value="NZ_JBHSOI010000002.1"/>
</dbReference>
<organism evidence="2 3">
    <name type="scientific">Aeromicrobium endophyticum</name>
    <dbReference type="NCBI Taxonomy" id="2292704"/>
    <lineage>
        <taxon>Bacteria</taxon>
        <taxon>Bacillati</taxon>
        <taxon>Actinomycetota</taxon>
        <taxon>Actinomycetes</taxon>
        <taxon>Propionibacteriales</taxon>
        <taxon>Nocardioidaceae</taxon>
        <taxon>Aeromicrobium</taxon>
    </lineage>
</organism>
<dbReference type="Proteomes" id="UP000265581">
    <property type="component" value="Unassembled WGS sequence"/>
</dbReference>
<dbReference type="Gene3D" id="3.40.630.30">
    <property type="match status" value="1"/>
</dbReference>
<evidence type="ECO:0000313" key="2">
    <source>
        <dbReference type="EMBL" id="REK70949.1"/>
    </source>
</evidence>
<dbReference type="InterPro" id="IPR016181">
    <property type="entry name" value="Acyl_CoA_acyltransferase"/>
</dbReference>
<protein>
    <submittedName>
        <fullName evidence="2">GNAT family N-acetyltransferase</fullName>
    </submittedName>
</protein>
<dbReference type="OrthoDB" id="4322031at2"/>
<proteinExistence type="predicted"/>
<dbReference type="AlphaFoldDB" id="A0A371P4V1"/>
<keyword evidence="2" id="KW-0808">Transferase</keyword>
<sequence>MILSSPDPAADPYVASMVLALQRRSYAVEADLIGDQRLPTLHEDERALAAWRGRWLMAWDGVELVGAAAWSEHDDHVDIAKMMVGPQTMRRGIGSSLLLGVLAASEGPVVVATGRDNVPAVRLYAQHGFSRERDVEVPPGIWVSQLRLER</sequence>
<comment type="caution">
    <text evidence="2">The sequence shown here is derived from an EMBL/GenBank/DDBJ whole genome shotgun (WGS) entry which is preliminary data.</text>
</comment>
<keyword evidence="3" id="KW-1185">Reference proteome</keyword>